<evidence type="ECO:0000256" key="7">
    <source>
        <dbReference type="PROSITE-ProRule" id="PRU00283"/>
    </source>
</evidence>
<evidence type="ECO:0000256" key="2">
    <source>
        <dbReference type="ARBA" id="ARBA00022701"/>
    </source>
</evidence>
<dbReference type="OrthoDB" id="3176171at2759"/>
<evidence type="ECO:0000256" key="1">
    <source>
        <dbReference type="ARBA" id="ARBA00007310"/>
    </source>
</evidence>
<dbReference type="InterPro" id="IPR027417">
    <property type="entry name" value="P-loop_NTPase"/>
</dbReference>
<keyword evidence="3 7" id="KW-0547">Nucleotide-binding</keyword>
<accession>A0A5J9V0N4</accession>
<feature type="compositionally biased region" description="Low complexity" evidence="8">
    <location>
        <begin position="494"/>
        <end position="512"/>
    </location>
</feature>
<feature type="domain" description="Kinesin motor" evidence="9">
    <location>
        <begin position="33"/>
        <end position="345"/>
    </location>
</feature>
<name>A0A5J9V0N4_9POAL</name>
<dbReference type="InterPro" id="IPR027640">
    <property type="entry name" value="Kinesin-like_fam"/>
</dbReference>
<dbReference type="Proteomes" id="UP000324897">
    <property type="component" value="Chromosome 1"/>
</dbReference>
<dbReference type="GO" id="GO:0005524">
    <property type="term" value="F:ATP binding"/>
    <property type="evidence" value="ECO:0007669"/>
    <property type="project" value="UniProtKB-UniRule"/>
</dbReference>
<reference evidence="10 11" key="1">
    <citation type="journal article" date="2019" name="Sci. Rep.">
        <title>A high-quality genome of Eragrostis curvula grass provides insights into Poaceae evolution and supports new strategies to enhance forage quality.</title>
        <authorList>
            <person name="Carballo J."/>
            <person name="Santos B.A.C.M."/>
            <person name="Zappacosta D."/>
            <person name="Garbus I."/>
            <person name="Selva J.P."/>
            <person name="Gallo C.A."/>
            <person name="Diaz A."/>
            <person name="Albertini E."/>
            <person name="Caccamo M."/>
            <person name="Echenique V."/>
        </authorList>
    </citation>
    <scope>NUCLEOTIDE SEQUENCE [LARGE SCALE GENOMIC DNA]</scope>
    <source>
        <strain evidence="11">cv. Victoria</strain>
        <tissue evidence="10">Leaf</tissue>
    </source>
</reference>
<organism evidence="10 11">
    <name type="scientific">Eragrostis curvula</name>
    <name type="common">weeping love grass</name>
    <dbReference type="NCBI Taxonomy" id="38414"/>
    <lineage>
        <taxon>Eukaryota</taxon>
        <taxon>Viridiplantae</taxon>
        <taxon>Streptophyta</taxon>
        <taxon>Embryophyta</taxon>
        <taxon>Tracheophyta</taxon>
        <taxon>Spermatophyta</taxon>
        <taxon>Magnoliopsida</taxon>
        <taxon>Liliopsida</taxon>
        <taxon>Poales</taxon>
        <taxon>Poaceae</taxon>
        <taxon>PACMAD clade</taxon>
        <taxon>Chloridoideae</taxon>
        <taxon>Eragrostideae</taxon>
        <taxon>Eragrostidinae</taxon>
        <taxon>Eragrostis</taxon>
    </lineage>
</organism>
<protein>
    <recommendedName>
        <fullName evidence="9">Kinesin motor domain-containing protein</fullName>
    </recommendedName>
</protein>
<dbReference type="PROSITE" id="PS50067">
    <property type="entry name" value="KINESIN_MOTOR_2"/>
    <property type="match status" value="1"/>
</dbReference>
<dbReference type="GO" id="GO:0007018">
    <property type="term" value="P:microtubule-based movement"/>
    <property type="evidence" value="ECO:0007669"/>
    <property type="project" value="InterPro"/>
</dbReference>
<evidence type="ECO:0000256" key="4">
    <source>
        <dbReference type="ARBA" id="ARBA00022840"/>
    </source>
</evidence>
<evidence type="ECO:0000256" key="8">
    <source>
        <dbReference type="SAM" id="MobiDB-lite"/>
    </source>
</evidence>
<keyword evidence="11" id="KW-1185">Reference proteome</keyword>
<proteinExistence type="inferred from homology"/>
<dbReference type="Gramene" id="TVU29018">
    <property type="protein sequence ID" value="TVU29018"/>
    <property type="gene ID" value="EJB05_20560"/>
</dbReference>
<feature type="binding site" evidence="7">
    <location>
        <begin position="119"/>
        <end position="126"/>
    </location>
    <ligand>
        <name>ATP</name>
        <dbReference type="ChEBI" id="CHEBI:30616"/>
    </ligand>
</feature>
<dbReference type="InterPro" id="IPR001752">
    <property type="entry name" value="Kinesin_motor_dom"/>
</dbReference>
<comment type="similarity">
    <text evidence="1">Belongs to the TRAFAC class myosin-kinesin ATPase superfamily. Kinesin family. KIN-7 subfamily.</text>
</comment>
<dbReference type="CDD" id="cd01374">
    <property type="entry name" value="KISc_CENP_E"/>
    <property type="match status" value="1"/>
</dbReference>
<evidence type="ECO:0000259" key="9">
    <source>
        <dbReference type="PROSITE" id="PS50067"/>
    </source>
</evidence>
<dbReference type="FunFam" id="3.40.850.10:FF:000016">
    <property type="entry name" value="Kinesin-like protein"/>
    <property type="match status" value="1"/>
</dbReference>
<evidence type="ECO:0000313" key="11">
    <source>
        <dbReference type="Proteomes" id="UP000324897"/>
    </source>
</evidence>
<dbReference type="InterPro" id="IPR036961">
    <property type="entry name" value="Kinesin_motor_dom_sf"/>
</dbReference>
<comment type="caution">
    <text evidence="10">The sequence shown here is derived from an EMBL/GenBank/DDBJ whole genome shotgun (WGS) entry which is preliminary data.</text>
</comment>
<keyword evidence="2" id="KW-0493">Microtubule</keyword>
<dbReference type="GO" id="GO:0008017">
    <property type="term" value="F:microtubule binding"/>
    <property type="evidence" value="ECO:0007669"/>
    <property type="project" value="InterPro"/>
</dbReference>
<gene>
    <name evidence="10" type="ORF">EJB05_20560</name>
</gene>
<feature type="region of interest" description="Disordered" evidence="8">
    <location>
        <begin position="855"/>
        <end position="879"/>
    </location>
</feature>
<evidence type="ECO:0000313" key="10">
    <source>
        <dbReference type="EMBL" id="TVU29018.1"/>
    </source>
</evidence>
<evidence type="ECO:0000256" key="3">
    <source>
        <dbReference type="ARBA" id="ARBA00022741"/>
    </source>
</evidence>
<feature type="region of interest" description="Disordered" evidence="8">
    <location>
        <begin position="419"/>
        <end position="516"/>
    </location>
</feature>
<sequence length="879" mass="96806">MGAIGGDELVEWDKMAGAEAVNGGGGGAAKLDRIQVLVRLRPLSEKEIARGEPAEWECINDSTVMFRSTFPDRPTAPTAYTFDRVFHSDCSTKEVYEEGVKEVALSVVSGINSSIFAYGQTSSGKTYTMTGVTEHTHEERAFVLKFSAIEIYNEVVRDLLSAENTPLRLWDDAEKGTYVENLTEVVLRDWNHLKGLISVCEAQRRTGETFLNEKSSRSHQILRLTVESSAREFLGKDKSTTLVASANFVDLAGSERASQAMSAGTRLKEGCHINKSLLALGTVIRKLSMGSNAHIPYRDSKLTRILQPSLGGNARTAIICTLSPATSHIEQSRNTLLFGSCAKEVVTNAQVNVVMSDKTLVKHLQKEVARLESELRHPASNSSLEALVKEKDIQIKKMEKEIKELKSQRDLAQSRLQNVLRTVGDRSKHSGSGKRSARSPPSTGLPPEISRDDSSQISNDDSDLYKEVRCIETSGTGGNEQLDLSAGESSSPQGSNMNSGVRGNGSNSSVNSRRSRLLGETPVTLEQHLENIRRPFVSLTRDLGSSTRNSSGSRVLGRSRSCRSLSGSTMFDALEVDDGTPLHRSTADFAGRLEGYHRRGSALNNDAESETLSRAGSLLSEVSTSKGASKANGAGDAEFTGIGEFVAELKEMAQVHYRKQLGGQNTNGDEDGTIKSIGLDPIADALQSPSRWPLEFEKKQQEIIELWHACSISLVHRTYFFLLFKGDQADSIYMEVELRRLSFLRDTYSRGSTPSNAVVGSLNSSPVASAKKLQREREMLAKQMQKQLTAEEREHLYTKWGVSLDSKKRKLQVARRLWTETKDLEHVRESASLVARLIGLQEPGQVLREMFGLSFAPQQQPPPRRRSSNGWRYGIPSFS</sequence>
<dbReference type="PANTHER" id="PTHR47968:SF28">
    <property type="entry name" value="KINESIN-LIKE PROTEIN KIN-7C"/>
    <property type="match status" value="1"/>
</dbReference>
<keyword evidence="4 7" id="KW-0067">ATP-binding</keyword>
<keyword evidence="5" id="KW-0175">Coiled coil</keyword>
<dbReference type="SUPFAM" id="SSF52540">
    <property type="entry name" value="P-loop containing nucleoside triphosphate hydrolases"/>
    <property type="match status" value="1"/>
</dbReference>
<dbReference type="Pfam" id="PF11995">
    <property type="entry name" value="DUF3490"/>
    <property type="match status" value="1"/>
</dbReference>
<keyword evidence="6 7" id="KW-0505">Motor protein</keyword>
<dbReference type="InterPro" id="IPR021881">
    <property type="entry name" value="NACK_C"/>
</dbReference>
<dbReference type="GO" id="GO:0003777">
    <property type="term" value="F:microtubule motor activity"/>
    <property type="evidence" value="ECO:0007669"/>
    <property type="project" value="InterPro"/>
</dbReference>
<dbReference type="AlphaFoldDB" id="A0A5J9V0N4"/>
<dbReference type="PANTHER" id="PTHR47968">
    <property type="entry name" value="CENTROMERE PROTEIN E"/>
    <property type="match status" value="1"/>
</dbReference>
<dbReference type="PRINTS" id="PR00380">
    <property type="entry name" value="KINESINHEAVY"/>
</dbReference>
<dbReference type="Gene3D" id="3.40.850.10">
    <property type="entry name" value="Kinesin motor domain"/>
    <property type="match status" value="1"/>
</dbReference>
<evidence type="ECO:0000256" key="6">
    <source>
        <dbReference type="ARBA" id="ARBA00023175"/>
    </source>
</evidence>
<dbReference type="SMART" id="SM00129">
    <property type="entry name" value="KISc"/>
    <property type="match status" value="1"/>
</dbReference>
<evidence type="ECO:0000256" key="5">
    <source>
        <dbReference type="ARBA" id="ARBA00023054"/>
    </source>
</evidence>
<dbReference type="EMBL" id="RWGY01000011">
    <property type="protein sequence ID" value="TVU29018.1"/>
    <property type="molecule type" value="Genomic_DNA"/>
</dbReference>
<dbReference type="GO" id="GO:0005874">
    <property type="term" value="C:microtubule"/>
    <property type="evidence" value="ECO:0007669"/>
    <property type="project" value="UniProtKB-KW"/>
</dbReference>
<dbReference type="Pfam" id="PF00225">
    <property type="entry name" value="Kinesin"/>
    <property type="match status" value="1"/>
</dbReference>